<dbReference type="GO" id="GO:0005737">
    <property type="term" value="C:cytoplasm"/>
    <property type="evidence" value="ECO:0007669"/>
    <property type="project" value="TreeGrafter"/>
</dbReference>
<evidence type="ECO:0000256" key="3">
    <source>
        <dbReference type="ARBA" id="ARBA00022737"/>
    </source>
</evidence>
<dbReference type="OrthoDB" id="1930760at2759"/>
<dbReference type="SMART" id="SM00320">
    <property type="entry name" value="WD40"/>
    <property type="match status" value="3"/>
</dbReference>
<proteinExistence type="inferred from homology"/>
<comment type="caution">
    <text evidence="7">The sequence shown here is derived from an EMBL/GenBank/DDBJ whole genome shotgun (WGS) entry which is preliminary data.</text>
</comment>
<keyword evidence="8" id="KW-1185">Reference proteome</keyword>
<dbReference type="PANTHER" id="PTHR46042">
    <property type="entry name" value="DIPHTHINE METHYLTRANSFERASE"/>
    <property type="match status" value="1"/>
</dbReference>
<dbReference type="EMBL" id="LMYN01000152">
    <property type="protein sequence ID" value="KRZ99336.1"/>
    <property type="molecule type" value="Genomic_DNA"/>
</dbReference>
<dbReference type="InterPro" id="IPR015943">
    <property type="entry name" value="WD40/YVTN_repeat-like_dom_sf"/>
</dbReference>
<gene>
    <name evidence="7" type="ORF">AC631_04909</name>
</gene>
<accession>A0A0V1PSX4</accession>
<dbReference type="PANTHER" id="PTHR46042:SF1">
    <property type="entry name" value="DIPHTHINE METHYLTRANSFERASE"/>
    <property type="match status" value="1"/>
</dbReference>
<evidence type="ECO:0000313" key="7">
    <source>
        <dbReference type="EMBL" id="KRZ99336.1"/>
    </source>
</evidence>
<evidence type="ECO:0000256" key="2">
    <source>
        <dbReference type="ARBA" id="ARBA00022574"/>
    </source>
</evidence>
<dbReference type="SUPFAM" id="SSF101908">
    <property type="entry name" value="Putative isomerase YbhE"/>
    <property type="match status" value="1"/>
</dbReference>
<name>A0A0V1PSX4_9ASCO</name>
<evidence type="ECO:0000256" key="1">
    <source>
        <dbReference type="ARBA" id="ARBA00005156"/>
    </source>
</evidence>
<comment type="catalytic activity">
    <reaction evidence="6">
        <text>diphthine methyl ester-[translation elongation factor 2] + H2O = diphthine-[translation elongation factor 2] + methanol + H(+)</text>
        <dbReference type="Rhea" id="RHEA:42656"/>
        <dbReference type="Rhea" id="RHEA-COMP:10172"/>
        <dbReference type="Rhea" id="RHEA-COMP:10173"/>
        <dbReference type="ChEBI" id="CHEBI:15377"/>
        <dbReference type="ChEBI" id="CHEBI:15378"/>
        <dbReference type="ChEBI" id="CHEBI:17790"/>
        <dbReference type="ChEBI" id="CHEBI:79005"/>
        <dbReference type="ChEBI" id="CHEBI:82696"/>
        <dbReference type="EC" id="3.1.1.97"/>
    </reaction>
</comment>
<evidence type="ECO:0000256" key="5">
    <source>
        <dbReference type="ARBA" id="ARBA00039131"/>
    </source>
</evidence>
<dbReference type="GO" id="GO:0061685">
    <property type="term" value="F:diphthine methylesterase activity"/>
    <property type="evidence" value="ECO:0007669"/>
    <property type="project" value="UniProtKB-EC"/>
</dbReference>
<dbReference type="GeneID" id="26841918"/>
<comment type="similarity">
    <text evidence="4">Belongs to the DPH7 family.</text>
</comment>
<evidence type="ECO:0000256" key="6">
    <source>
        <dbReference type="ARBA" id="ARBA00047551"/>
    </source>
</evidence>
<dbReference type="Gene3D" id="2.130.10.10">
    <property type="entry name" value="YVTN repeat-like/Quinoprotein amine dehydrogenase"/>
    <property type="match status" value="1"/>
</dbReference>
<protein>
    <recommendedName>
        <fullName evidence="5">methylated diphthine methylhydrolase</fullName>
        <ecNumber evidence="5">3.1.1.97</ecNumber>
    </recommendedName>
</protein>
<dbReference type="GO" id="GO:0017183">
    <property type="term" value="P:protein histidyl modification to diphthamide"/>
    <property type="evidence" value="ECO:0007669"/>
    <property type="project" value="TreeGrafter"/>
</dbReference>
<comment type="pathway">
    <text evidence="1">Protein modification; peptidyl-diphthamide biosynthesis.</text>
</comment>
<dbReference type="InterPro" id="IPR052415">
    <property type="entry name" value="Diphthine_MTase"/>
</dbReference>
<evidence type="ECO:0000313" key="8">
    <source>
        <dbReference type="Proteomes" id="UP000054251"/>
    </source>
</evidence>
<sequence>MSIQNSKRLGLVKTELPPCCVRICPSDNSVIILGTYKLEDDRTRHGSIDVYEYDEHNGNELRISNQYKVGGAVLDLKFHSKNDSILISAHSTGNLIFWKVDAANRTLSELKNYQVFDKETLITSIFCSPIDENLLLATATTGESALVNISDYSMQLLDTVHDLECWTGSFGEIGELAQVVFTGGDDAKLIAHDLRTKESIWATGHRHHGAGVVSILSPGPNWNNQNSNHLWTGSYDDSLRILDLRVIDKGNPLLIPGYIPKVIQEENLGGGVWRLIPSPLPNDNRVMSCCMYDGARIIESENGKFEVNRYFKKDHESMCYGGDWSSSGKFIATSSFYDNVVQIWSPDETE</sequence>
<keyword evidence="2" id="KW-0853">WD repeat</keyword>
<dbReference type="RefSeq" id="XP_015465439.1">
    <property type="nucleotide sequence ID" value="XM_015613738.1"/>
</dbReference>
<organism evidence="7 8">
    <name type="scientific">Debaryomyces fabryi</name>
    <dbReference type="NCBI Taxonomy" id="58627"/>
    <lineage>
        <taxon>Eukaryota</taxon>
        <taxon>Fungi</taxon>
        <taxon>Dikarya</taxon>
        <taxon>Ascomycota</taxon>
        <taxon>Saccharomycotina</taxon>
        <taxon>Pichiomycetes</taxon>
        <taxon>Debaryomycetaceae</taxon>
        <taxon>Debaryomyces</taxon>
    </lineage>
</organism>
<dbReference type="EC" id="3.1.1.97" evidence="5"/>
<dbReference type="InterPro" id="IPR001680">
    <property type="entry name" value="WD40_rpt"/>
</dbReference>
<reference evidence="7 8" key="1">
    <citation type="submission" date="2015-11" db="EMBL/GenBank/DDBJ databases">
        <title>The genome of Debaryomyces fabryi.</title>
        <authorList>
            <person name="Tafer H."/>
            <person name="Lopandic K."/>
        </authorList>
    </citation>
    <scope>NUCLEOTIDE SEQUENCE [LARGE SCALE GENOMIC DNA]</scope>
    <source>
        <strain evidence="7 8">CBS 789</strain>
    </source>
</reference>
<dbReference type="AlphaFoldDB" id="A0A0V1PSX4"/>
<dbReference type="Proteomes" id="UP000054251">
    <property type="component" value="Unassembled WGS sequence"/>
</dbReference>
<evidence type="ECO:0000256" key="4">
    <source>
        <dbReference type="ARBA" id="ARBA00038092"/>
    </source>
</evidence>
<keyword evidence="3" id="KW-0677">Repeat</keyword>